<evidence type="ECO:0000256" key="2">
    <source>
        <dbReference type="ARBA" id="ARBA00023002"/>
    </source>
</evidence>
<accession>A0A433XFI8</accession>
<keyword evidence="14" id="KW-1185">Reference proteome</keyword>
<evidence type="ECO:0000313" key="13">
    <source>
        <dbReference type="EMBL" id="RUT32820.1"/>
    </source>
</evidence>
<keyword evidence="3" id="KW-0520">NAD</keyword>
<feature type="domain" description="3-hydroxyisobutyrate dehydrogenase-like NAD-binding" evidence="12">
    <location>
        <begin position="168"/>
        <end position="287"/>
    </location>
</feature>
<feature type="active site" evidence="10">
    <location>
        <position position="174"/>
    </location>
</feature>
<evidence type="ECO:0000259" key="11">
    <source>
        <dbReference type="Pfam" id="PF03446"/>
    </source>
</evidence>
<organism evidence="13 14">
    <name type="scientific">Arsenicitalea aurantiaca</name>
    <dbReference type="NCBI Taxonomy" id="1783274"/>
    <lineage>
        <taxon>Bacteria</taxon>
        <taxon>Pseudomonadati</taxon>
        <taxon>Pseudomonadota</taxon>
        <taxon>Alphaproteobacteria</taxon>
        <taxon>Hyphomicrobiales</taxon>
        <taxon>Devosiaceae</taxon>
        <taxon>Arsenicitalea</taxon>
    </lineage>
</organism>
<dbReference type="Gene3D" id="1.10.1040.10">
    <property type="entry name" value="N-(1-d-carboxylethyl)-l-norvaline Dehydrogenase, domain 2"/>
    <property type="match status" value="1"/>
</dbReference>
<evidence type="ECO:0000256" key="7">
    <source>
        <dbReference type="ARBA" id="ARBA00038870"/>
    </source>
</evidence>
<dbReference type="EMBL" id="RZNJ01000002">
    <property type="protein sequence ID" value="RUT32820.1"/>
    <property type="molecule type" value="Genomic_DNA"/>
</dbReference>
<dbReference type="Pfam" id="PF03446">
    <property type="entry name" value="NAD_binding_2"/>
    <property type="match status" value="1"/>
</dbReference>
<dbReference type="PANTHER" id="PTHR43060:SF17">
    <property type="entry name" value="L-THREONATE DEHYDROGENASE"/>
    <property type="match status" value="1"/>
</dbReference>
<dbReference type="InterPro" id="IPR036291">
    <property type="entry name" value="NAD(P)-bd_dom_sf"/>
</dbReference>
<evidence type="ECO:0000259" key="12">
    <source>
        <dbReference type="Pfam" id="PF14833"/>
    </source>
</evidence>
<dbReference type="AlphaFoldDB" id="A0A433XFI8"/>
<feature type="domain" description="6-phosphogluconate dehydrogenase NADP-binding" evidence="11">
    <location>
        <begin position="5"/>
        <end position="164"/>
    </location>
</feature>
<dbReference type="GO" id="GO:0050661">
    <property type="term" value="F:NADP binding"/>
    <property type="evidence" value="ECO:0007669"/>
    <property type="project" value="InterPro"/>
</dbReference>
<gene>
    <name evidence="13" type="ORF">EMQ25_06675</name>
</gene>
<evidence type="ECO:0000256" key="4">
    <source>
        <dbReference type="ARBA" id="ARBA00023277"/>
    </source>
</evidence>
<evidence type="ECO:0000256" key="6">
    <source>
        <dbReference type="ARBA" id="ARBA00037979"/>
    </source>
</evidence>
<dbReference type="PIRSF" id="PIRSF000103">
    <property type="entry name" value="HIBADH"/>
    <property type="match status" value="1"/>
</dbReference>
<dbReference type="GO" id="GO:0016054">
    <property type="term" value="P:organic acid catabolic process"/>
    <property type="evidence" value="ECO:0007669"/>
    <property type="project" value="UniProtKB-ARBA"/>
</dbReference>
<evidence type="ECO:0000256" key="8">
    <source>
        <dbReference type="ARBA" id="ARBA00039407"/>
    </source>
</evidence>
<protein>
    <recommendedName>
        <fullName evidence="8">L-threonate dehydrogenase</fullName>
        <ecNumber evidence="7">1.1.1.411</ecNumber>
    </recommendedName>
</protein>
<dbReference type="GO" id="GO:0016616">
    <property type="term" value="F:oxidoreductase activity, acting on the CH-OH group of donors, NAD or NADP as acceptor"/>
    <property type="evidence" value="ECO:0007669"/>
    <property type="project" value="InterPro"/>
</dbReference>
<dbReference type="SUPFAM" id="SSF48179">
    <property type="entry name" value="6-phosphogluconate dehydrogenase C-terminal domain-like"/>
    <property type="match status" value="1"/>
</dbReference>
<dbReference type="InterPro" id="IPR006115">
    <property type="entry name" value="6PGDH_NADP-bd"/>
</dbReference>
<dbReference type="InterPro" id="IPR015815">
    <property type="entry name" value="HIBADH-related"/>
</dbReference>
<dbReference type="InterPro" id="IPR029154">
    <property type="entry name" value="HIBADH-like_NADP-bd"/>
</dbReference>
<dbReference type="InterPro" id="IPR002204">
    <property type="entry name" value="3-OH-isobutyrate_DH-rel_CS"/>
</dbReference>
<dbReference type="Pfam" id="PF14833">
    <property type="entry name" value="NAD_binding_11"/>
    <property type="match status" value="1"/>
</dbReference>
<dbReference type="InterPro" id="IPR013328">
    <property type="entry name" value="6PGD_dom2"/>
</dbReference>
<dbReference type="Proteomes" id="UP000281547">
    <property type="component" value="Unassembled WGS sequence"/>
</dbReference>
<reference evidence="13 14" key="1">
    <citation type="journal article" date="2016" name="Int. J. Syst. Evol. Microbiol.">
        <title>Arsenicitalea aurantiaca gen. nov., sp. nov., a new member of the family Hyphomicrobiaceae, isolated from high-arsenic sediment.</title>
        <authorList>
            <person name="Mu Y."/>
            <person name="Zhou L."/>
            <person name="Zeng X.C."/>
            <person name="Liu L."/>
            <person name="Pan Y."/>
            <person name="Chen X."/>
            <person name="Wang J."/>
            <person name="Li S."/>
            <person name="Li W.J."/>
            <person name="Wang Y."/>
        </authorList>
    </citation>
    <scope>NUCLEOTIDE SEQUENCE [LARGE SCALE GENOMIC DNA]</scope>
    <source>
        <strain evidence="13 14">42-50</strain>
    </source>
</reference>
<dbReference type="InterPro" id="IPR050006">
    <property type="entry name" value="LtnD"/>
</dbReference>
<dbReference type="PROSITE" id="PS00895">
    <property type="entry name" value="3_HYDROXYISOBUT_DH"/>
    <property type="match status" value="1"/>
</dbReference>
<keyword evidence="4" id="KW-0119">Carbohydrate metabolism</keyword>
<evidence type="ECO:0000256" key="1">
    <source>
        <dbReference type="ARBA" id="ARBA00022857"/>
    </source>
</evidence>
<dbReference type="NCBIfam" id="NF043037">
    <property type="entry name" value="ThreonDh"/>
    <property type="match status" value="1"/>
</dbReference>
<proteinExistence type="inferred from homology"/>
<dbReference type="SUPFAM" id="SSF51735">
    <property type="entry name" value="NAD(P)-binding Rossmann-fold domains"/>
    <property type="match status" value="1"/>
</dbReference>
<comment type="catalytic activity">
    <reaction evidence="9">
        <text>L-threonate + NAD(+) = 2-dehydro-L-erythronate + NADH + H(+)</text>
        <dbReference type="Rhea" id="RHEA:52548"/>
        <dbReference type="ChEBI" id="CHEBI:15378"/>
        <dbReference type="ChEBI" id="CHEBI:57540"/>
        <dbReference type="ChEBI" id="CHEBI:57561"/>
        <dbReference type="ChEBI" id="CHEBI:57945"/>
        <dbReference type="ChEBI" id="CHEBI:136669"/>
        <dbReference type="EC" id="1.1.1.411"/>
    </reaction>
</comment>
<dbReference type="GO" id="GO:0051287">
    <property type="term" value="F:NAD binding"/>
    <property type="evidence" value="ECO:0007669"/>
    <property type="project" value="InterPro"/>
</dbReference>
<dbReference type="EC" id="1.1.1.411" evidence="7"/>
<evidence type="ECO:0000256" key="5">
    <source>
        <dbReference type="ARBA" id="ARBA00037062"/>
    </source>
</evidence>
<name>A0A433XFI8_9HYPH</name>
<dbReference type="PANTHER" id="PTHR43060">
    <property type="entry name" value="3-HYDROXYISOBUTYRATE DEHYDROGENASE-LIKE 1, MITOCHONDRIAL-RELATED"/>
    <property type="match status" value="1"/>
</dbReference>
<evidence type="ECO:0000313" key="14">
    <source>
        <dbReference type="Proteomes" id="UP000281547"/>
    </source>
</evidence>
<keyword evidence="2" id="KW-0560">Oxidoreductase</keyword>
<dbReference type="RefSeq" id="WP_127187777.1">
    <property type="nucleotide sequence ID" value="NZ_RZNJ01000002.1"/>
</dbReference>
<dbReference type="Gene3D" id="3.40.50.720">
    <property type="entry name" value="NAD(P)-binding Rossmann-like Domain"/>
    <property type="match status" value="1"/>
</dbReference>
<comment type="similarity">
    <text evidence="6">Belongs to the HIBADH-related family. L-threonate dehydrogenase subfamily.</text>
</comment>
<evidence type="ECO:0000256" key="9">
    <source>
        <dbReference type="ARBA" id="ARBA00047312"/>
    </source>
</evidence>
<evidence type="ECO:0000256" key="3">
    <source>
        <dbReference type="ARBA" id="ARBA00023027"/>
    </source>
</evidence>
<dbReference type="InterPro" id="IPR008927">
    <property type="entry name" value="6-PGluconate_DH-like_C_sf"/>
</dbReference>
<comment type="caution">
    <text evidence="13">The sequence shown here is derived from an EMBL/GenBank/DDBJ whole genome shotgun (WGS) entry which is preliminary data.</text>
</comment>
<sequence length="302" mass="30620">MGGMRVAVIGLGSMGLGAALSLLREGIDVRGCDLSDAQRNRFASENGQVFDNPAAAAEGAEAVLLMVVNAAQTEDALFGAGGIAKAMAPGGVIISSATMAPDDARALAAKAEGQGLLYLDAPVSGGSVKALAGEITVMASGSQEAFAAADPVLSAIAAKVYRLGDEAGLGSAYKIINQLLAGIHIAAACEAMTLASKLGLNLETVHEVITASAGNSWMFANRVPHILAGDYTPHSATDIWVKDLGILSTIAGKEKFPLPLTSAAQQMFLATSAAGMGRDDDASVARLIARITGVKLPGTEED</sequence>
<dbReference type="OrthoDB" id="9812907at2"/>
<comment type="function">
    <text evidence="5">Catalyzes oxidation of L-threonate to 2-oxo-tetronate. Can use either NAD(+) or NADP(+) as cosubstrate, with a preference for NAD(+).</text>
</comment>
<evidence type="ECO:0000256" key="10">
    <source>
        <dbReference type="PIRSR" id="PIRSR000103-1"/>
    </source>
</evidence>
<keyword evidence="1" id="KW-0521">NADP</keyword>